<gene>
    <name evidence="2" type="ORF">AVEN_122340_1</name>
</gene>
<organism evidence="2 3">
    <name type="scientific">Araneus ventricosus</name>
    <name type="common">Orbweaver spider</name>
    <name type="synonym">Epeira ventricosa</name>
    <dbReference type="NCBI Taxonomy" id="182803"/>
    <lineage>
        <taxon>Eukaryota</taxon>
        <taxon>Metazoa</taxon>
        <taxon>Ecdysozoa</taxon>
        <taxon>Arthropoda</taxon>
        <taxon>Chelicerata</taxon>
        <taxon>Arachnida</taxon>
        <taxon>Araneae</taxon>
        <taxon>Araneomorphae</taxon>
        <taxon>Entelegynae</taxon>
        <taxon>Araneoidea</taxon>
        <taxon>Araneidae</taxon>
        <taxon>Araneus</taxon>
    </lineage>
</organism>
<evidence type="ECO:0000313" key="2">
    <source>
        <dbReference type="EMBL" id="GBM09745.1"/>
    </source>
</evidence>
<accession>A0A4Y2D2G2</accession>
<feature type="non-terminal residue" evidence="2">
    <location>
        <position position="321"/>
    </location>
</feature>
<dbReference type="EMBL" id="BGPR01088067">
    <property type="protein sequence ID" value="GBM09745.1"/>
    <property type="molecule type" value="Genomic_DNA"/>
</dbReference>
<proteinExistence type="predicted"/>
<dbReference type="OrthoDB" id="425619at2759"/>
<name>A0A4Y2D2G2_ARAVE</name>
<reference evidence="2 3" key="1">
    <citation type="journal article" date="2019" name="Sci. Rep.">
        <title>Orb-weaving spider Araneus ventricosus genome elucidates the spidroin gene catalogue.</title>
        <authorList>
            <person name="Kono N."/>
            <person name="Nakamura H."/>
            <person name="Ohtoshi R."/>
            <person name="Moran D.A.P."/>
            <person name="Shinohara A."/>
            <person name="Yoshida Y."/>
            <person name="Fujiwara M."/>
            <person name="Mori M."/>
            <person name="Tomita M."/>
            <person name="Arakawa K."/>
        </authorList>
    </citation>
    <scope>NUCLEOTIDE SEQUENCE [LARGE SCALE GENOMIC DNA]</scope>
</reference>
<evidence type="ECO:0000313" key="3">
    <source>
        <dbReference type="Proteomes" id="UP000499080"/>
    </source>
</evidence>
<evidence type="ECO:0000256" key="1">
    <source>
        <dbReference type="SAM" id="MobiDB-lite"/>
    </source>
</evidence>
<feature type="region of interest" description="Disordered" evidence="1">
    <location>
        <begin position="153"/>
        <end position="173"/>
    </location>
</feature>
<dbReference type="AlphaFoldDB" id="A0A4Y2D2G2"/>
<keyword evidence="3" id="KW-1185">Reference proteome</keyword>
<dbReference type="Proteomes" id="UP000499080">
    <property type="component" value="Unassembled WGS sequence"/>
</dbReference>
<comment type="caution">
    <text evidence="2">The sequence shown here is derived from an EMBL/GenBank/DDBJ whole genome shotgun (WGS) entry which is preliminary data.</text>
</comment>
<protein>
    <submittedName>
        <fullName evidence="2">Uncharacterized protein</fullName>
    </submittedName>
</protein>
<sequence>MIRFAMNTSKCDTTGHTAAYLQFGRELRTTDDVNHDLRSLIENDNFVAEITPYLKHFARLTPQIRERVEQKQDQRKKYFDKNRRPIYYQPGDKVWVTLHPKSSRSDKRSKKFYPKREGPYLVVTNRSPTTYDLSDTSTPDQVLGTYHTNMLKPYELPPEKNTSPVVPIKRRGRPRKREKSVHFGGLVAENRLTYWWVEDSRSDSLEDTFCISDVKFVADQTPSWWVEESRSDSLVDTSCISDVKFVADQTPSWWVEESRSDSLEDTSCISDVKFVADQTPSWWVEESRSDSLVDTSCISDVKFVADQTPSWWVEESRSDSL</sequence>